<reference evidence="4 5" key="1">
    <citation type="submission" date="2015-10" db="EMBL/GenBank/DDBJ databases">
        <title>Draft genome sequence of Novosphingobium fuchskuhlense DSM 25065 isolated from a surface water sample of the southwest basin of Lake Grosse Fuchskuhle.</title>
        <authorList>
            <person name="Ruckert C."/>
            <person name="Winkler A."/>
            <person name="Glaeser J."/>
            <person name="Grossart H.-P."/>
            <person name="Kalinowski J."/>
            <person name="Glaeser S."/>
        </authorList>
    </citation>
    <scope>NUCLEOTIDE SEQUENCE [LARGE SCALE GENOMIC DNA]</scope>
    <source>
        <strain evidence="4 5">FNE08-7</strain>
    </source>
</reference>
<accession>A0A124JU94</accession>
<dbReference type="AlphaFoldDB" id="A0A124JU94"/>
<protein>
    <recommendedName>
        <fullName evidence="3">Peptidoglycan binding-like domain-containing protein</fullName>
    </recommendedName>
</protein>
<sequence length="207" mass="22007">MKRTRFLISSLLAAGFTGHQDAMADTFTKATTGNDDPNKGALLRRFSQDHTVTLAQHRSHSSHSSHSSGYGGGGGHYSHTSHRSSSGGGYVPSYNPAPGYSPPYVAPTQEPQPQPQTAQPLYSTDVRASAPPSDGLPALSGRTKRFASIVRRVQIALLAQDFYSGIIDGQVGPSLRSALRKFQQSRGLDVTGTITPPTLDALMVSSQ</sequence>
<dbReference type="EMBL" id="LLZS01000007">
    <property type="protein sequence ID" value="KUR71000.1"/>
    <property type="molecule type" value="Genomic_DNA"/>
</dbReference>
<dbReference type="Pfam" id="PF01471">
    <property type="entry name" value="PG_binding_1"/>
    <property type="match status" value="1"/>
</dbReference>
<feature type="chain" id="PRO_5007174817" description="Peptidoglycan binding-like domain-containing protein" evidence="2">
    <location>
        <begin position="25"/>
        <end position="207"/>
    </location>
</feature>
<dbReference type="SUPFAM" id="SSF47090">
    <property type="entry name" value="PGBD-like"/>
    <property type="match status" value="1"/>
</dbReference>
<keyword evidence="5" id="KW-1185">Reference proteome</keyword>
<gene>
    <name evidence="4" type="ORF">AQZ52_09840</name>
</gene>
<feature type="region of interest" description="Disordered" evidence="1">
    <location>
        <begin position="52"/>
        <end position="140"/>
    </location>
</feature>
<dbReference type="InterPro" id="IPR036365">
    <property type="entry name" value="PGBD-like_sf"/>
</dbReference>
<dbReference type="InterPro" id="IPR002477">
    <property type="entry name" value="Peptidoglycan-bd-like"/>
</dbReference>
<evidence type="ECO:0000313" key="5">
    <source>
        <dbReference type="Proteomes" id="UP000058012"/>
    </source>
</evidence>
<dbReference type="STRING" id="1117702.AQZ52_09840"/>
<keyword evidence="2" id="KW-0732">Signal</keyword>
<proteinExistence type="predicted"/>
<dbReference type="InterPro" id="IPR036366">
    <property type="entry name" value="PGBDSf"/>
</dbReference>
<dbReference type="Proteomes" id="UP000058012">
    <property type="component" value="Unassembled WGS sequence"/>
</dbReference>
<comment type="caution">
    <text evidence="4">The sequence shown here is derived from an EMBL/GenBank/DDBJ whole genome shotgun (WGS) entry which is preliminary data.</text>
</comment>
<feature type="domain" description="Peptidoglycan binding-like" evidence="3">
    <location>
        <begin position="150"/>
        <end position="202"/>
    </location>
</feature>
<evidence type="ECO:0000256" key="2">
    <source>
        <dbReference type="SAM" id="SignalP"/>
    </source>
</evidence>
<organism evidence="4 5">
    <name type="scientific">Novosphingobium fuchskuhlense</name>
    <dbReference type="NCBI Taxonomy" id="1117702"/>
    <lineage>
        <taxon>Bacteria</taxon>
        <taxon>Pseudomonadati</taxon>
        <taxon>Pseudomonadota</taxon>
        <taxon>Alphaproteobacteria</taxon>
        <taxon>Sphingomonadales</taxon>
        <taxon>Sphingomonadaceae</taxon>
        <taxon>Novosphingobium</taxon>
    </lineage>
</organism>
<feature type="compositionally biased region" description="Pro residues" evidence="1">
    <location>
        <begin position="99"/>
        <end position="114"/>
    </location>
</feature>
<dbReference type="Gene3D" id="1.10.101.10">
    <property type="entry name" value="PGBD-like superfamily/PGBD"/>
    <property type="match status" value="1"/>
</dbReference>
<dbReference type="NCBIfam" id="TIGR03979">
    <property type="entry name" value="His_Ser_Rich"/>
    <property type="match status" value="1"/>
</dbReference>
<dbReference type="InterPro" id="IPR023928">
    <property type="entry name" value="HxsA-like"/>
</dbReference>
<evidence type="ECO:0000256" key="1">
    <source>
        <dbReference type="SAM" id="MobiDB-lite"/>
    </source>
</evidence>
<evidence type="ECO:0000259" key="3">
    <source>
        <dbReference type="Pfam" id="PF01471"/>
    </source>
</evidence>
<name>A0A124JU94_9SPHN</name>
<evidence type="ECO:0000313" key="4">
    <source>
        <dbReference type="EMBL" id="KUR71000.1"/>
    </source>
</evidence>
<dbReference type="RefSeq" id="WP_067909865.1">
    <property type="nucleotide sequence ID" value="NZ_KQ954245.1"/>
</dbReference>
<feature type="signal peptide" evidence="2">
    <location>
        <begin position="1"/>
        <end position="24"/>
    </location>
</feature>